<dbReference type="InterPro" id="IPR051457">
    <property type="entry name" value="2-oxoacid:Fd_oxidoreductase"/>
</dbReference>
<dbReference type="GO" id="GO:0016625">
    <property type="term" value="F:oxidoreductase activity, acting on the aldehyde or oxo group of donors, iron-sulfur protein as acceptor"/>
    <property type="evidence" value="ECO:0007669"/>
    <property type="project" value="UniProtKB-ARBA"/>
</dbReference>
<dbReference type="PANTHER" id="PTHR48084:SF3">
    <property type="entry name" value="SUBUNIT OF PYRUVATE:FLAVODOXIN OXIDOREDUCTASE"/>
    <property type="match status" value="1"/>
</dbReference>
<comment type="caution">
    <text evidence="3">The sequence shown here is derived from an EMBL/GenBank/DDBJ whole genome shotgun (WGS) entry which is preliminary data.</text>
</comment>
<dbReference type="EMBL" id="LJUJ01000015">
    <property type="protein sequence ID" value="KPK63321.1"/>
    <property type="molecule type" value="Genomic_DNA"/>
</dbReference>
<dbReference type="STRING" id="1703779.AMJ83_07600"/>
<feature type="domain" description="Thiamine pyrophosphate enzyme TPP-binding" evidence="2">
    <location>
        <begin position="57"/>
        <end position="209"/>
    </location>
</feature>
<dbReference type="AlphaFoldDB" id="A0A0S8FRI0"/>
<dbReference type="PATRIC" id="fig|1703779.3.peg.2271"/>
<dbReference type="Proteomes" id="UP000051373">
    <property type="component" value="Unassembled WGS sequence"/>
</dbReference>
<dbReference type="InterPro" id="IPR029061">
    <property type="entry name" value="THDP-binding"/>
</dbReference>
<protein>
    <recommendedName>
        <fullName evidence="2">Thiamine pyrophosphate enzyme TPP-binding domain-containing protein</fullName>
    </recommendedName>
</protein>
<evidence type="ECO:0000313" key="4">
    <source>
        <dbReference type="Proteomes" id="UP000051373"/>
    </source>
</evidence>
<evidence type="ECO:0000256" key="1">
    <source>
        <dbReference type="ARBA" id="ARBA00023002"/>
    </source>
</evidence>
<dbReference type="PANTHER" id="PTHR48084">
    <property type="entry name" value="2-OXOGLUTARATE OXIDOREDUCTASE SUBUNIT KORB-RELATED"/>
    <property type="match status" value="1"/>
</dbReference>
<dbReference type="Pfam" id="PF02775">
    <property type="entry name" value="TPP_enzyme_C"/>
    <property type="match status" value="1"/>
</dbReference>
<dbReference type="InterPro" id="IPR011766">
    <property type="entry name" value="TPP_enzyme_TPP-bd"/>
</dbReference>
<evidence type="ECO:0000313" key="3">
    <source>
        <dbReference type="EMBL" id="KPK63321.1"/>
    </source>
</evidence>
<dbReference type="Gene3D" id="3.40.50.970">
    <property type="match status" value="1"/>
</dbReference>
<name>A0A0S8FRI0_UNCW3</name>
<reference evidence="3 4" key="1">
    <citation type="journal article" date="2015" name="Microbiome">
        <title>Genomic resolution of linkages in carbon, nitrogen, and sulfur cycling among widespread estuary sediment bacteria.</title>
        <authorList>
            <person name="Baker B.J."/>
            <person name="Lazar C.S."/>
            <person name="Teske A.P."/>
            <person name="Dick G.J."/>
        </authorList>
    </citation>
    <scope>NUCLEOTIDE SEQUENCE [LARGE SCALE GENOMIC DNA]</scope>
    <source>
        <strain evidence="3">SM23_42</strain>
    </source>
</reference>
<keyword evidence="1" id="KW-0560">Oxidoreductase</keyword>
<dbReference type="SUPFAM" id="SSF52518">
    <property type="entry name" value="Thiamin diphosphate-binding fold (THDP-binding)"/>
    <property type="match status" value="1"/>
</dbReference>
<evidence type="ECO:0000259" key="2">
    <source>
        <dbReference type="Pfam" id="PF02775"/>
    </source>
</evidence>
<gene>
    <name evidence="3" type="ORF">AMJ83_07600</name>
</gene>
<organism evidence="3 4">
    <name type="scientific">candidate division WOR_3 bacterium SM23_42</name>
    <dbReference type="NCBI Taxonomy" id="1703779"/>
    <lineage>
        <taxon>Bacteria</taxon>
        <taxon>Bacteria division WOR-3</taxon>
    </lineage>
</organism>
<dbReference type="GO" id="GO:0045333">
    <property type="term" value="P:cellular respiration"/>
    <property type="evidence" value="ECO:0007669"/>
    <property type="project" value="UniProtKB-ARBA"/>
</dbReference>
<accession>A0A0S8FRI0</accession>
<proteinExistence type="predicted"/>
<sequence>MKQIFGRPAGLTDVLQRYCPGCGHGIVHRIIGELLVKLGIRERAVGIAPVGCSVFADEYFNCDMIQPPHGRGPAVSTGIKRSRPDCIVFSYQGDGDLAAIGTAEIIHAASRNENITVIFINNAIFGMTGGQMAPTTLPGMKSTTSVQGRNIKKQGYPIKVCELLAGLDGPYYLVRTSVHDPKNIIKTEKALKNAFGNQIAKNGFSLVEILSMCPTNWGMTPVQSKRWIGDTMMKYFPLGEYRNRAKEEK</sequence>
<dbReference type="GO" id="GO:0030976">
    <property type="term" value="F:thiamine pyrophosphate binding"/>
    <property type="evidence" value="ECO:0007669"/>
    <property type="project" value="InterPro"/>
</dbReference>